<evidence type="ECO:0000256" key="1">
    <source>
        <dbReference type="SAM" id="MobiDB-lite"/>
    </source>
</evidence>
<feature type="compositionally biased region" description="Polar residues" evidence="1">
    <location>
        <begin position="600"/>
        <end position="642"/>
    </location>
</feature>
<dbReference type="Pfam" id="PF00385">
    <property type="entry name" value="Chromo"/>
    <property type="match status" value="1"/>
</dbReference>
<feature type="compositionally biased region" description="Low complexity" evidence="1">
    <location>
        <begin position="651"/>
        <end position="661"/>
    </location>
</feature>
<dbReference type="OrthoDB" id="1918685at2759"/>
<evidence type="ECO:0000313" key="3">
    <source>
        <dbReference type="EnsemblMetazoa" id="MDOA007576-PA"/>
    </source>
</evidence>
<feature type="compositionally biased region" description="Polar residues" evidence="1">
    <location>
        <begin position="387"/>
        <end position="405"/>
    </location>
</feature>
<dbReference type="eggNOG" id="ENOG502QSUN">
    <property type="taxonomic scope" value="Eukaryota"/>
</dbReference>
<evidence type="ECO:0000313" key="5">
    <source>
        <dbReference type="RefSeq" id="XP_005179241.1"/>
    </source>
</evidence>
<feature type="compositionally biased region" description="Polar residues" evidence="1">
    <location>
        <begin position="568"/>
        <end position="594"/>
    </location>
</feature>
<feature type="region of interest" description="Disordered" evidence="1">
    <location>
        <begin position="209"/>
        <end position="248"/>
    </location>
</feature>
<evidence type="ECO:0000313" key="4">
    <source>
        <dbReference type="Proteomes" id="UP001652621"/>
    </source>
</evidence>
<feature type="compositionally biased region" description="Low complexity" evidence="1">
    <location>
        <begin position="715"/>
        <end position="735"/>
    </location>
</feature>
<feature type="region of interest" description="Disordered" evidence="1">
    <location>
        <begin position="568"/>
        <end position="664"/>
    </location>
</feature>
<reference evidence="3" key="1">
    <citation type="journal article" date="2014" name="Genome Biol.">
        <title>Genome of the house fly, Musca domestica L., a global vector of diseases with adaptations to a septic environment.</title>
        <authorList>
            <person name="Scott J.G."/>
            <person name="Warren W.C."/>
            <person name="Beukeboom L.W."/>
            <person name="Bopp D."/>
            <person name="Clark A.G."/>
            <person name="Giers S.D."/>
            <person name="Hediger M."/>
            <person name="Jones A.K."/>
            <person name="Kasai S."/>
            <person name="Leichter C.A."/>
            <person name="Li M."/>
            <person name="Meisel R.P."/>
            <person name="Minx P."/>
            <person name="Murphy T.D."/>
            <person name="Nelson D.R."/>
            <person name="Reid W.R."/>
            <person name="Rinkevich F.D."/>
            <person name="Robertson H.M."/>
            <person name="Sackton T.B."/>
            <person name="Sattelle D.B."/>
            <person name="Thibaud-Nissen F."/>
            <person name="Tomlinson C."/>
            <person name="van de Zande L."/>
            <person name="Walden K.K."/>
            <person name="Wilson R.K."/>
            <person name="Liu N."/>
        </authorList>
    </citation>
    <scope>NUCLEOTIDE SEQUENCE</scope>
    <source>
        <strain evidence="3">Aabys</strain>
    </source>
</reference>
<dbReference type="RefSeq" id="XP_011290776.1">
    <property type="nucleotide sequence ID" value="XM_011292474.2"/>
</dbReference>
<dbReference type="SMART" id="SM00298">
    <property type="entry name" value="CHROMO"/>
    <property type="match status" value="1"/>
</dbReference>
<dbReference type="AlphaFoldDB" id="A0A1I8MR09"/>
<protein>
    <submittedName>
        <fullName evidence="5 6">AF4/FMR2 family member 4</fullName>
    </submittedName>
</protein>
<dbReference type="Gene3D" id="2.40.50.40">
    <property type="match status" value="1"/>
</dbReference>
<dbReference type="KEGG" id="mde:101899847"/>
<feature type="compositionally biased region" description="Polar residues" evidence="1">
    <location>
        <begin position="346"/>
        <end position="365"/>
    </location>
</feature>
<dbReference type="GO" id="GO:0005694">
    <property type="term" value="C:chromosome"/>
    <property type="evidence" value="ECO:0007669"/>
    <property type="project" value="UniProtKB-ARBA"/>
</dbReference>
<feature type="compositionally biased region" description="Low complexity" evidence="1">
    <location>
        <begin position="224"/>
        <end position="238"/>
    </location>
</feature>
<reference evidence="5 6" key="3">
    <citation type="submission" date="2025-04" db="UniProtKB">
        <authorList>
            <consortium name="RefSeq"/>
        </authorList>
    </citation>
    <scope>IDENTIFICATION</scope>
    <source>
        <strain evidence="5 6">Aabys</strain>
    </source>
</reference>
<name>A0A1I8MR09_MUSDO</name>
<dbReference type="PROSITE" id="PS50013">
    <property type="entry name" value="CHROMO_2"/>
    <property type="match status" value="1"/>
</dbReference>
<dbReference type="VEuPathDB" id="VectorBase:MDOMA2_018594"/>
<feature type="compositionally biased region" description="Polar residues" evidence="1">
    <location>
        <begin position="736"/>
        <end position="752"/>
    </location>
</feature>
<proteinExistence type="predicted"/>
<dbReference type="Proteomes" id="UP001652621">
    <property type="component" value="Unplaced"/>
</dbReference>
<dbReference type="SUPFAM" id="SSF54160">
    <property type="entry name" value="Chromo domain-like"/>
    <property type="match status" value="1"/>
</dbReference>
<dbReference type="VEuPathDB" id="VectorBase:MDOA007576"/>
<organism evidence="3">
    <name type="scientific">Musca domestica</name>
    <name type="common">House fly</name>
    <dbReference type="NCBI Taxonomy" id="7370"/>
    <lineage>
        <taxon>Eukaryota</taxon>
        <taxon>Metazoa</taxon>
        <taxon>Ecdysozoa</taxon>
        <taxon>Arthropoda</taxon>
        <taxon>Hexapoda</taxon>
        <taxon>Insecta</taxon>
        <taxon>Pterygota</taxon>
        <taxon>Neoptera</taxon>
        <taxon>Endopterygota</taxon>
        <taxon>Diptera</taxon>
        <taxon>Brachycera</taxon>
        <taxon>Muscomorpha</taxon>
        <taxon>Muscoidea</taxon>
        <taxon>Muscidae</taxon>
        <taxon>Musca</taxon>
    </lineage>
</organism>
<dbReference type="RefSeq" id="XP_005179241.1">
    <property type="nucleotide sequence ID" value="XM_005179184.3"/>
</dbReference>
<accession>A0A1I8MR09</accession>
<reference evidence="3" key="2">
    <citation type="submission" date="2020-05" db="UniProtKB">
        <authorList>
            <consortium name="EnsemblMetazoa"/>
        </authorList>
    </citation>
    <scope>IDENTIFICATION</scope>
    <source>
        <strain evidence="3">Aabys</strain>
    </source>
</reference>
<feature type="region of interest" description="Disordered" evidence="1">
    <location>
        <begin position="315"/>
        <end position="451"/>
    </location>
</feature>
<evidence type="ECO:0000313" key="7">
    <source>
        <dbReference type="RefSeq" id="XP_011290776.1"/>
    </source>
</evidence>
<feature type="domain" description="Chromo" evidence="2">
    <location>
        <begin position="256"/>
        <end position="317"/>
    </location>
</feature>
<feature type="compositionally biased region" description="Low complexity" evidence="1">
    <location>
        <begin position="317"/>
        <end position="327"/>
    </location>
</feature>
<dbReference type="EnsemblMetazoa" id="MDOA007576-RA">
    <property type="protein sequence ID" value="MDOA007576-PA"/>
    <property type="gene ID" value="MDOA007576"/>
</dbReference>
<dbReference type="EnsemblMetazoa" id="MDOA007576-RB">
    <property type="protein sequence ID" value="MDOA007576-PB"/>
    <property type="gene ID" value="MDOA007576"/>
</dbReference>
<keyword evidence="4" id="KW-1185">Reference proteome</keyword>
<dbReference type="InterPro" id="IPR000953">
    <property type="entry name" value="Chromo/chromo_shadow_dom"/>
</dbReference>
<evidence type="ECO:0000259" key="2">
    <source>
        <dbReference type="PROSITE" id="PS50013"/>
    </source>
</evidence>
<evidence type="ECO:0000313" key="6">
    <source>
        <dbReference type="RefSeq" id="XP_005179242.1"/>
    </source>
</evidence>
<dbReference type="InterPro" id="IPR016197">
    <property type="entry name" value="Chromo-like_dom_sf"/>
</dbReference>
<feature type="region of interest" description="Disordered" evidence="1">
    <location>
        <begin position="713"/>
        <end position="783"/>
    </location>
</feature>
<sequence length="1037" mass="113072">MVGREISPTEVGKHAKLIKSAQEEMATMDVLVCGRCLNVFHFIEDFKMHKQKTCYKENNNVRECNDTKPKIWAFLLWKATQLHNNKDNNITSPNSWALYQTWVKMDENLRETWIVAGKTIQSFAKVSQGNLQEMPVKITKTVVNNNSGDGISPGRKPLTQTKPQVANLKPPVKLNISNKSAVDSENETSPLKSPLANNAVQKIMPKKPVTVSPQLPTKPPPATVTPATTATTPGAAKPLTRRAKRSVPNSEDIVEENVEKIVAKRFNPRRRMHEYLVKWENRALEQNTWEPASHLENVPHLLDTFEKQLARQKETRAALQAKQQAAAGTPVPGNKLGDIKVAAKDSPTQLQQSSPLDTQRSQLASPSDRPQRSSKTKAMDQVKQWVAGNSLSSAHSPNSDAASHQNENDKDWPLNTSTGSGQMGGLKRKLDDSDYNDSNAEDMPASTTNTMEDLEEDLIPSHTLKKMKYGNSVSVEVKTKTDMTKQIKVNGTAAARSENQTAVTTSSSSAEVIITQDTSASGVVKKPGFTGTSSNNKPEAQVRILSKGESAISNSGIVRVGSSNELNAATSSPLQSPHTTPVSENKTQQLISRTQHVRTVANTTGRSTPTSGRPMVQQQIVRTPSGTTIQRKSIPASGNSIQRGPGGTLQSRTMSQSSPSSGRMIIPRQGMSASSTPRLGQQKAVTPEQKILQLSKSGDLKVTKKVMTREDVVAQRQQHQQLQQRQRQHSQVHIQKVQQLSGPAQRNTSMAQRKQIHQQQHQVVHHHQQQQQQQQQQQEEEHQARLCPITGNIIGGSQQEEQQNLQVQTQLEQQQHQITLQQEQQQLHDIDPNLLLTQDQMLTNEDGTPLLVTGEDGTVYQVAGKNAEGQTILVTQGPDGEQHFAYVAAAEGENENQAFAIDNAAVAEAVAQLPADQQAEALAAVAAGEAGNGGGQYLVKTTQEDGTTQVVTMTEAELQQHQAAVAAAANATPAATNQLCIQTGDGSDGQANIPAEVVQAELPSPGGTRRVVLLLQDGTFMMTEMHDDEFKALNIAA</sequence>
<dbReference type="EnsemblMetazoa" id="MDOA007576-RC">
    <property type="protein sequence ID" value="MDOA007576-PC"/>
    <property type="gene ID" value="MDOA007576"/>
</dbReference>
<gene>
    <name evidence="3" type="primary">101899847</name>
    <name evidence="5 6 7" type="synonym">LOC101899847</name>
</gene>
<dbReference type="InterPro" id="IPR023780">
    <property type="entry name" value="Chromo_domain"/>
</dbReference>
<dbReference type="RefSeq" id="XP_005179242.1">
    <property type="nucleotide sequence ID" value="XM_005179185.3"/>
</dbReference>
<dbReference type="STRING" id="7370.A0A1I8MR09"/>